<feature type="disulfide bond" evidence="7">
    <location>
        <begin position="162"/>
        <end position="188"/>
    </location>
</feature>
<evidence type="ECO:0000259" key="10">
    <source>
        <dbReference type="PROSITE" id="PS51211"/>
    </source>
</evidence>
<evidence type="ECO:0000256" key="1">
    <source>
        <dbReference type="ARBA" id="ARBA00022553"/>
    </source>
</evidence>
<accession>A0A9Q1G6L7</accession>
<keyword evidence="13" id="KW-1185">Reference proteome</keyword>
<dbReference type="InterPro" id="IPR037088">
    <property type="entry name" value="Vitellinogen_b-sht_shell_sf"/>
</dbReference>
<dbReference type="Gene3D" id="2.20.90.10">
    <property type="entry name" value="Vitellinogen, beta-sheet shell domain"/>
    <property type="match status" value="1"/>
</dbReference>
<dbReference type="PROSITE" id="PS51211">
    <property type="entry name" value="VITELLOGENIN"/>
    <property type="match status" value="1"/>
</dbReference>
<gene>
    <name evidence="12" type="ORF">SKAU_G00070120</name>
</gene>
<dbReference type="GO" id="GO:0032355">
    <property type="term" value="P:response to estradiol"/>
    <property type="evidence" value="ECO:0007669"/>
    <property type="project" value="TreeGrafter"/>
</dbReference>
<dbReference type="Gene3D" id="2.30.230.10">
    <property type="entry name" value="Lipovitellin, beta-sheet shell regions, chain A"/>
    <property type="match status" value="1"/>
</dbReference>
<evidence type="ECO:0000256" key="8">
    <source>
        <dbReference type="SAM" id="MobiDB-lite"/>
    </source>
</evidence>
<sequence>MRGFLLFLSVALTACQNISYEPGLNPKKTYEYKYEGVITIGRDMPDLAESGVRLICSVKIIGVSAQTFLLQVSNLAFEEFNGFPGKSGFNPSPKLTGRIAAQLTKPVMFEYVKGRIGDIRAAAEVSNTVVNILRGILGFLQVTIKTTQNVYELEELGIHGICHSNYFIEEDQTAKEFYITQIVDINNCQERAAMYIGMALALQNKNCKERGDNLKTAVKYTYTVRPTDNGALITKGHAQELQFISPFNINGGTSKLKAIKDIVLVSVTDTVGNPVIGPLQNRGNLMYKFGNELNRIPFFLQKLDDPLPKISELIQRLAQANINQVDSPTSTDVLHLFQLLRVATLDDLEALWKQFSVNTEYRRWLLDTVVEVTDVRIIQFLKNRFQKGDVTAIEAGQALLVAFHHLTADSVTIDLAKEFLTMPFSKTAEMLWSTTMLAYGSLVYRYCGNIEPCPVAAAQPLLDLAVDGLTKGSEEEMVLALKALGNAGHPSSIKTIVRFLPGISPTGALLPTRVLNAAVQSLRLIAVREPRSVQDITLSVFVRRDLPSEVRMLACMILFETKPPFALVSTVTAFLLEETNLQVASFSYSLISGLARSRTPDNHYLSTACGVAVKILGYKLGHLSYHYSKAGHWDWFNDGFLVGTAGDIYTLHNAANSFPTAFMLKGKAYFLGRILQLLEVGVRAEGIKDLFSQIPPLFNGESDINKIKAMMKMLSDWQSLPKDKPLLSAFARVFGQEVFFADINRDMIQSTIQALSLTAGKESPVWKIIGDLQKGITWHWTKPYLAFETRYIQATSLGIPSEISKYESTVTGITVNAKATLSPPPTDNLGQLLNSDIAIQTDGNAGVTNDISVFHGINTVMFQSGVELQSKNIINMPWKFAMNLNVKSKKIQIDIAPCQNDTGLFSVNFDVYAVSRNIEDPSGDIRTPMMPGPKETNEQNMQSFKQTWTSEHERMRSLSEVYHDKYEMCEEAAVYGTAVCIEAEAKRTHYTEEYPLYYVLGFTHFALKLRPVPTNKPIDKIHIEMNAGPYKVTHAFSQILELHRHSKNTTRKLSSSSSTSRRKSHQSGHHGHPSSASQVLDVVPDPVATLMALAISGSAKPDGYEAAAYFTQAAQKHDVQLLVSQVGEEANWKLCTDANLDEAHSKTKVHVRWGAECQTYKMVIKAATSHTPGSRPTLYTNIQWENMPVFMKEFGKRVQEYMPGMGFFLGFYQKHVKNPANQVSALVVAASHKSIDLKIKIPELTVYRQAIPLPLIIANFEEMYQEPYGFRELPLFMFKSINAQCSISGSKFKTFNNVRFKAAMPKGCYIVVAQDCTTDLKFLVLMREDTNNKTEITIRTPIGSLHMNYKTSGALLMKLNDSPVLLSALPLKDPSGTLLIDKSEGGIVIQAPTLGLHSLYFDGKTIKVVIESWMRGKTCGLCGLADGEKNTEFRKPNLQIAKSPTHFLHSWVLQGEACSDTCSLRQRQVKLEKMVRVLGAQSSCQSMEPILRCREGCSPISTAEHSSGFQCTPLDSVVEPKSAFNSKTVHVEEFVDAHIACFCNTNECTAV</sequence>
<evidence type="ECO:0000256" key="3">
    <source>
        <dbReference type="ARBA" id="ARBA00022761"/>
    </source>
</evidence>
<organism evidence="12 13">
    <name type="scientific">Synaphobranchus kaupii</name>
    <name type="common">Kaup's arrowtooth eel</name>
    <dbReference type="NCBI Taxonomy" id="118154"/>
    <lineage>
        <taxon>Eukaryota</taxon>
        <taxon>Metazoa</taxon>
        <taxon>Chordata</taxon>
        <taxon>Craniata</taxon>
        <taxon>Vertebrata</taxon>
        <taxon>Euteleostomi</taxon>
        <taxon>Actinopterygii</taxon>
        <taxon>Neopterygii</taxon>
        <taxon>Teleostei</taxon>
        <taxon>Anguilliformes</taxon>
        <taxon>Synaphobranchidae</taxon>
        <taxon>Synaphobranchus</taxon>
    </lineage>
</organism>
<dbReference type="InterPro" id="IPR015258">
    <property type="entry name" value="Vitellinogen_b-sht_shell"/>
</dbReference>
<dbReference type="GO" id="GO:0071391">
    <property type="term" value="P:cellular response to estrogen stimulus"/>
    <property type="evidence" value="ECO:0007669"/>
    <property type="project" value="TreeGrafter"/>
</dbReference>
<dbReference type="Gene3D" id="2.20.80.10">
    <property type="entry name" value="Lipovitellin-phosvitin complex, chain A, domain 4"/>
    <property type="match status" value="1"/>
</dbReference>
<dbReference type="SMART" id="SM01170">
    <property type="entry name" value="DUF1944"/>
    <property type="match status" value="1"/>
</dbReference>
<dbReference type="Gene3D" id="2.20.50.20">
    <property type="entry name" value="Lipovitellin. Chain A, domain 3"/>
    <property type="match status" value="1"/>
</dbReference>
<comment type="caution">
    <text evidence="12">The sequence shown here is derived from an EMBL/GenBank/DDBJ whole genome shotgun (WGS) entry which is preliminary data.</text>
</comment>
<feature type="chain" id="PRO_5040453430" description="Phosvitin" evidence="9">
    <location>
        <begin position="16"/>
        <end position="1551"/>
    </location>
</feature>
<dbReference type="Pfam" id="PF09172">
    <property type="entry name" value="Vit_open_b-sht"/>
    <property type="match status" value="1"/>
</dbReference>
<dbReference type="EMBL" id="JAINUF010000002">
    <property type="protein sequence ID" value="KAJ8376432.1"/>
    <property type="molecule type" value="Genomic_DNA"/>
</dbReference>
<dbReference type="FunFam" id="2.20.50.20:FF:000005">
    <property type="entry name" value="Vitellogenin 3"/>
    <property type="match status" value="1"/>
</dbReference>
<comment type="caution">
    <text evidence="7">Lacks conserved residue(s) required for the propagation of feature annotation.</text>
</comment>
<dbReference type="InterPro" id="IPR015816">
    <property type="entry name" value="Vitellinogen_b-sht_N"/>
</dbReference>
<dbReference type="SUPFAM" id="SSF56968">
    <property type="entry name" value="Lipovitellin-phosvitin complex, beta-sheet shell regions"/>
    <property type="match status" value="3"/>
</dbReference>
<feature type="domain" description="Vitellogenin" evidence="10">
    <location>
        <begin position="24"/>
        <end position="662"/>
    </location>
</feature>
<feature type="compositionally biased region" description="Basic residues" evidence="8">
    <location>
        <begin position="1060"/>
        <end position="1072"/>
    </location>
</feature>
<evidence type="ECO:0008006" key="14">
    <source>
        <dbReference type="Google" id="ProtNLM"/>
    </source>
</evidence>
<feature type="domain" description="VWFD" evidence="11">
    <location>
        <begin position="1283"/>
        <end position="1459"/>
    </location>
</feature>
<dbReference type="SMART" id="SM01169">
    <property type="entry name" value="DUF1943"/>
    <property type="match status" value="1"/>
</dbReference>
<dbReference type="Pfam" id="PF01347">
    <property type="entry name" value="Vitellogenin_N"/>
    <property type="match status" value="1"/>
</dbReference>
<dbReference type="GO" id="GO:0045735">
    <property type="term" value="F:nutrient reservoir activity"/>
    <property type="evidence" value="ECO:0007669"/>
    <property type="project" value="UniProtKB-KW"/>
</dbReference>
<dbReference type="PANTHER" id="PTHR23345:SF29">
    <property type="entry name" value="VITELLOGENIN 3, PHOSVITINLESS"/>
    <property type="match status" value="1"/>
</dbReference>
<keyword evidence="5" id="KW-0325">Glycoprotein</keyword>
<dbReference type="SMART" id="SM00638">
    <property type="entry name" value="LPD_N"/>
    <property type="match status" value="1"/>
</dbReference>
<dbReference type="FunFam" id="1.25.10.20:FF:000002">
    <property type="entry name" value="Vitellogenin 7"/>
    <property type="match status" value="1"/>
</dbReference>
<evidence type="ECO:0000256" key="5">
    <source>
        <dbReference type="ARBA" id="ARBA00023180"/>
    </source>
</evidence>
<dbReference type="InterPro" id="IPR015817">
    <property type="entry name" value="Vitellinogen_open_b-sht_sub1"/>
</dbReference>
<dbReference type="FunFam" id="2.20.80.10:FF:000001">
    <property type="entry name" value="Vitellogenin 7"/>
    <property type="match status" value="1"/>
</dbReference>
<dbReference type="Pfam" id="PF09175">
    <property type="entry name" value="Vit_b-sht_shell"/>
    <property type="match status" value="1"/>
</dbReference>
<comment type="function">
    <text evidence="6">Phosvitin is believed to be of importance in sequestering calcium, iron and other cations for the developing embryo.</text>
</comment>
<name>A0A9Q1G6L7_SYNKA</name>
<feature type="signal peptide" evidence="9">
    <location>
        <begin position="1"/>
        <end position="15"/>
    </location>
</feature>
<keyword evidence="2 9" id="KW-0732">Signal</keyword>
<dbReference type="OrthoDB" id="5956066at2759"/>
<protein>
    <recommendedName>
        <fullName evidence="14">Phosvitin</fullName>
    </recommendedName>
</protein>
<dbReference type="Proteomes" id="UP001152622">
    <property type="component" value="Chromosome 2"/>
</dbReference>
<dbReference type="FunFam" id="2.30.230.10:FF:000002">
    <property type="entry name" value="Vitellogenin 7"/>
    <property type="match status" value="1"/>
</dbReference>
<dbReference type="InterPro" id="IPR050733">
    <property type="entry name" value="Vitellogenin/Apolipophorin"/>
</dbReference>
<dbReference type="Gene3D" id="1.25.10.20">
    <property type="entry name" value="Vitellinogen, superhelical"/>
    <property type="match status" value="1"/>
</dbReference>
<evidence type="ECO:0000256" key="7">
    <source>
        <dbReference type="PROSITE-ProRule" id="PRU00557"/>
    </source>
</evidence>
<dbReference type="InterPro" id="IPR015255">
    <property type="entry name" value="Vitellinogen_open_b-sht"/>
</dbReference>
<proteinExistence type="predicted"/>
<dbReference type="InterPro" id="IPR011030">
    <property type="entry name" value="Lipovitellin_superhlx_dom"/>
</dbReference>
<dbReference type="SMART" id="SM00216">
    <property type="entry name" value="VWD"/>
    <property type="match status" value="1"/>
</dbReference>
<keyword evidence="3" id="KW-0758">Storage protein</keyword>
<dbReference type="PANTHER" id="PTHR23345">
    <property type="entry name" value="VITELLOGENIN-RELATED"/>
    <property type="match status" value="1"/>
</dbReference>
<evidence type="ECO:0000313" key="13">
    <source>
        <dbReference type="Proteomes" id="UP001152622"/>
    </source>
</evidence>
<dbReference type="InterPro" id="IPR015819">
    <property type="entry name" value="Lipid_transp_b-sht_shell"/>
</dbReference>
<evidence type="ECO:0000259" key="11">
    <source>
        <dbReference type="PROSITE" id="PS51233"/>
    </source>
</evidence>
<keyword evidence="4 7" id="KW-1015">Disulfide bond</keyword>
<dbReference type="Pfam" id="PF00094">
    <property type="entry name" value="VWD"/>
    <property type="match status" value="1"/>
</dbReference>
<keyword evidence="1" id="KW-0597">Phosphoprotein</keyword>
<dbReference type="GO" id="GO:0005319">
    <property type="term" value="F:lipid transporter activity"/>
    <property type="evidence" value="ECO:0007669"/>
    <property type="project" value="InterPro"/>
</dbReference>
<dbReference type="SUPFAM" id="SSF48431">
    <property type="entry name" value="Lipovitellin-phosvitin complex, superhelical domain"/>
    <property type="match status" value="1"/>
</dbReference>
<evidence type="ECO:0000256" key="6">
    <source>
        <dbReference type="ARBA" id="ARBA00056783"/>
    </source>
</evidence>
<dbReference type="InterPro" id="IPR001846">
    <property type="entry name" value="VWF_type-D"/>
</dbReference>
<dbReference type="InterPro" id="IPR001747">
    <property type="entry name" value="Vitellogenin_N"/>
</dbReference>
<evidence type="ECO:0000256" key="4">
    <source>
        <dbReference type="ARBA" id="ARBA00023157"/>
    </source>
</evidence>
<evidence type="ECO:0000313" key="12">
    <source>
        <dbReference type="EMBL" id="KAJ8376432.1"/>
    </source>
</evidence>
<reference evidence="12" key="1">
    <citation type="journal article" date="2023" name="Science">
        <title>Genome structures resolve the early diversification of teleost fishes.</title>
        <authorList>
            <person name="Parey E."/>
            <person name="Louis A."/>
            <person name="Montfort J."/>
            <person name="Bouchez O."/>
            <person name="Roques C."/>
            <person name="Iampietro C."/>
            <person name="Lluch J."/>
            <person name="Castinel A."/>
            <person name="Donnadieu C."/>
            <person name="Desvignes T."/>
            <person name="Floi Bucao C."/>
            <person name="Jouanno E."/>
            <person name="Wen M."/>
            <person name="Mejri S."/>
            <person name="Dirks R."/>
            <person name="Jansen H."/>
            <person name="Henkel C."/>
            <person name="Chen W.J."/>
            <person name="Zahm M."/>
            <person name="Cabau C."/>
            <person name="Klopp C."/>
            <person name="Thompson A.W."/>
            <person name="Robinson-Rechavi M."/>
            <person name="Braasch I."/>
            <person name="Lecointre G."/>
            <person name="Bobe J."/>
            <person name="Postlethwait J.H."/>
            <person name="Berthelot C."/>
            <person name="Roest Crollius H."/>
            <person name="Guiguen Y."/>
        </authorList>
    </citation>
    <scope>NUCLEOTIDE SEQUENCE</scope>
    <source>
        <strain evidence="12">WJC10195</strain>
    </source>
</reference>
<evidence type="ECO:0000256" key="2">
    <source>
        <dbReference type="ARBA" id="ARBA00022729"/>
    </source>
</evidence>
<dbReference type="PROSITE" id="PS51257">
    <property type="entry name" value="PROKAR_LIPOPROTEIN"/>
    <property type="match status" value="1"/>
</dbReference>
<evidence type="ECO:0000256" key="9">
    <source>
        <dbReference type="SAM" id="SignalP"/>
    </source>
</evidence>
<dbReference type="PROSITE" id="PS51233">
    <property type="entry name" value="VWFD"/>
    <property type="match status" value="1"/>
</dbReference>
<feature type="region of interest" description="Disordered" evidence="8">
    <location>
        <begin position="1047"/>
        <end position="1078"/>
    </location>
</feature>